<proteinExistence type="predicted"/>
<evidence type="ECO:0000313" key="2">
    <source>
        <dbReference type="Proteomes" id="UP001152300"/>
    </source>
</evidence>
<gene>
    <name evidence="1" type="ORF">OCU04_003463</name>
</gene>
<protein>
    <submittedName>
        <fullName evidence="1">Uncharacterized protein</fullName>
    </submittedName>
</protein>
<organism evidence="1 2">
    <name type="scientific">Sclerotinia nivalis</name>
    <dbReference type="NCBI Taxonomy" id="352851"/>
    <lineage>
        <taxon>Eukaryota</taxon>
        <taxon>Fungi</taxon>
        <taxon>Dikarya</taxon>
        <taxon>Ascomycota</taxon>
        <taxon>Pezizomycotina</taxon>
        <taxon>Leotiomycetes</taxon>
        <taxon>Helotiales</taxon>
        <taxon>Sclerotiniaceae</taxon>
        <taxon>Sclerotinia</taxon>
    </lineage>
</organism>
<sequence>MTENDSYVAHEFDHDATAVPPETVSKGVTIRLAVVSHGYNVTELVTLANNVL</sequence>
<dbReference type="AlphaFoldDB" id="A0A9X0DLD0"/>
<keyword evidence="2" id="KW-1185">Reference proteome</keyword>
<evidence type="ECO:0000313" key="1">
    <source>
        <dbReference type="EMBL" id="KAJ8067876.1"/>
    </source>
</evidence>
<reference evidence="1" key="1">
    <citation type="submission" date="2022-11" db="EMBL/GenBank/DDBJ databases">
        <title>Genome Resource of Sclerotinia nivalis Strain SnTB1, a Plant Pathogen Isolated from American Ginseng.</title>
        <authorList>
            <person name="Fan S."/>
        </authorList>
    </citation>
    <scope>NUCLEOTIDE SEQUENCE</scope>
    <source>
        <strain evidence="1">SnTB1</strain>
    </source>
</reference>
<accession>A0A9X0DLD0</accession>
<dbReference type="EMBL" id="JAPEIS010000003">
    <property type="protein sequence ID" value="KAJ8067876.1"/>
    <property type="molecule type" value="Genomic_DNA"/>
</dbReference>
<dbReference type="Proteomes" id="UP001152300">
    <property type="component" value="Unassembled WGS sequence"/>
</dbReference>
<name>A0A9X0DLD0_9HELO</name>
<comment type="caution">
    <text evidence="1">The sequence shown here is derived from an EMBL/GenBank/DDBJ whole genome shotgun (WGS) entry which is preliminary data.</text>
</comment>